<dbReference type="Gramene" id="rna12953">
    <property type="protein sequence ID" value="RHN76603.1"/>
    <property type="gene ID" value="gene12953"/>
</dbReference>
<dbReference type="EMBL" id="PSQE01000002">
    <property type="protein sequence ID" value="RHN76603.1"/>
    <property type="molecule type" value="Genomic_DNA"/>
</dbReference>
<dbReference type="AlphaFoldDB" id="A0A396JJY8"/>
<name>A0A396JJY8_MEDTR</name>
<dbReference type="GO" id="GO:0008270">
    <property type="term" value="F:zinc ion binding"/>
    <property type="evidence" value="ECO:0007669"/>
    <property type="project" value="InterPro"/>
</dbReference>
<dbReference type="InterPro" id="IPR054722">
    <property type="entry name" value="PolX-like_BBD"/>
</dbReference>
<reference evidence="3" key="1">
    <citation type="journal article" date="2018" name="Nat. Plants">
        <title>Whole-genome landscape of Medicago truncatula symbiotic genes.</title>
        <authorList>
            <person name="Pecrix Y."/>
            <person name="Staton S.E."/>
            <person name="Sallet E."/>
            <person name="Lelandais-Briere C."/>
            <person name="Moreau S."/>
            <person name="Carrere S."/>
            <person name="Blein T."/>
            <person name="Jardinaud M.F."/>
            <person name="Latrasse D."/>
            <person name="Zouine M."/>
            <person name="Zahm M."/>
            <person name="Kreplak J."/>
            <person name="Mayjonade B."/>
            <person name="Satge C."/>
            <person name="Perez M."/>
            <person name="Cauet S."/>
            <person name="Marande W."/>
            <person name="Chantry-Darmon C."/>
            <person name="Lopez-Roques C."/>
            <person name="Bouchez O."/>
            <person name="Berard A."/>
            <person name="Debelle F."/>
            <person name="Munos S."/>
            <person name="Bendahmane A."/>
            <person name="Berges H."/>
            <person name="Niebel A."/>
            <person name="Buitink J."/>
            <person name="Frugier F."/>
            <person name="Benhamed M."/>
            <person name="Crespi M."/>
            <person name="Gouzy J."/>
            <person name="Gamas P."/>
        </authorList>
    </citation>
    <scope>NUCLEOTIDE SEQUENCE [LARGE SCALE GENOMIC DNA]</scope>
    <source>
        <strain evidence="3">cv. Jemalong A17</strain>
    </source>
</reference>
<dbReference type="GO" id="GO:0003676">
    <property type="term" value="F:nucleic acid binding"/>
    <property type="evidence" value="ECO:0007669"/>
    <property type="project" value="InterPro"/>
</dbReference>
<protein>
    <submittedName>
        <fullName evidence="2">Putative transcription factor interactor and regulator CCHC(Zn) family</fullName>
    </submittedName>
</protein>
<dbReference type="Gene3D" id="4.10.60.10">
    <property type="entry name" value="Zinc finger, CCHC-type"/>
    <property type="match status" value="1"/>
</dbReference>
<dbReference type="InterPro" id="IPR036875">
    <property type="entry name" value="Znf_CCHC_sf"/>
</dbReference>
<gene>
    <name evidence="2" type="ORF">MtrunA17_Chr2g0333901</name>
</gene>
<dbReference type="Pfam" id="PF22936">
    <property type="entry name" value="Pol_BBD"/>
    <property type="match status" value="1"/>
</dbReference>
<organism evidence="2 3">
    <name type="scientific">Medicago truncatula</name>
    <name type="common">Barrel medic</name>
    <name type="synonym">Medicago tribuloides</name>
    <dbReference type="NCBI Taxonomy" id="3880"/>
    <lineage>
        <taxon>Eukaryota</taxon>
        <taxon>Viridiplantae</taxon>
        <taxon>Streptophyta</taxon>
        <taxon>Embryophyta</taxon>
        <taxon>Tracheophyta</taxon>
        <taxon>Spermatophyta</taxon>
        <taxon>Magnoliopsida</taxon>
        <taxon>eudicotyledons</taxon>
        <taxon>Gunneridae</taxon>
        <taxon>Pentapetalae</taxon>
        <taxon>rosids</taxon>
        <taxon>fabids</taxon>
        <taxon>Fabales</taxon>
        <taxon>Fabaceae</taxon>
        <taxon>Papilionoideae</taxon>
        <taxon>50 kb inversion clade</taxon>
        <taxon>NPAAA clade</taxon>
        <taxon>Hologalegina</taxon>
        <taxon>IRL clade</taxon>
        <taxon>Trifolieae</taxon>
        <taxon>Medicago</taxon>
    </lineage>
</organism>
<dbReference type="SUPFAM" id="SSF57756">
    <property type="entry name" value="Retrovirus zinc finger-like domains"/>
    <property type="match status" value="1"/>
</dbReference>
<proteinExistence type="predicted"/>
<evidence type="ECO:0000313" key="3">
    <source>
        <dbReference type="Proteomes" id="UP000265566"/>
    </source>
</evidence>
<sequence length="424" mass="48293">MFEAKISSLEENKNFSEITVAELVNALQASEQRRSLRMEENVEGAFLANNKGKNQSFKSFGKKKFPPCPHCKKDTHLDKFCWYRPGVKCRACNQLGHVEKVCKNKTNQQEQEARVVEHHQEDEEQLFKASCYLACSSKETWLIDSGCTNHMTNNVSFFKELDEFFYSKVVIGNGQHVEVKGKGVVAVETLSGIKYISDVLFVPEINQSLLSVGQMMEKNYSLHFKNMKCTIFDPDGSKLMIVEMRGKSFPVEWKKTSLRVFPNRVDANFSAQKRGTLDDNNYARCNIAMLETARYTEAANFEGCKVTMQEEKKIIEKDVDCNVVDASLYDLCFFQNESGYLLDYAESDDVKTASDCVFSFGHVVSDWNLKKQEGITQSSTKAQCVSAATDTEIWPVKFYQMKVGKMRSMFGVFSRKISRRSVGD</sequence>
<accession>A0A396JJY8</accession>
<dbReference type="Proteomes" id="UP000265566">
    <property type="component" value="Chromosome 2"/>
</dbReference>
<comment type="caution">
    <text evidence="2">The sequence shown here is derived from an EMBL/GenBank/DDBJ whole genome shotgun (WGS) entry which is preliminary data.</text>
</comment>
<evidence type="ECO:0000313" key="2">
    <source>
        <dbReference type="EMBL" id="RHN76603.1"/>
    </source>
</evidence>
<feature type="domain" description="Retrovirus-related Pol polyprotein from transposon TNT 1-94-like beta-barrel" evidence="1">
    <location>
        <begin position="141"/>
        <end position="220"/>
    </location>
</feature>
<evidence type="ECO:0000259" key="1">
    <source>
        <dbReference type="Pfam" id="PF22936"/>
    </source>
</evidence>